<reference evidence="2 3" key="1">
    <citation type="submission" date="2020-08" db="EMBL/GenBank/DDBJ databases">
        <title>Sequencing the genomes of 1000 actinobacteria strains.</title>
        <authorList>
            <person name="Klenk H.-P."/>
        </authorList>
    </citation>
    <scope>NUCLEOTIDE SEQUENCE [LARGE SCALE GENOMIC DNA]</scope>
    <source>
        <strain evidence="2 3">DSM 45582</strain>
    </source>
</reference>
<proteinExistence type="predicted"/>
<organism evidence="2 3">
    <name type="scientific">Saccharopolyspora gloriosae</name>
    <dbReference type="NCBI Taxonomy" id="455344"/>
    <lineage>
        <taxon>Bacteria</taxon>
        <taxon>Bacillati</taxon>
        <taxon>Actinomycetota</taxon>
        <taxon>Actinomycetes</taxon>
        <taxon>Pseudonocardiales</taxon>
        <taxon>Pseudonocardiaceae</taxon>
        <taxon>Saccharopolyspora</taxon>
    </lineage>
</organism>
<feature type="region of interest" description="Disordered" evidence="1">
    <location>
        <begin position="408"/>
        <end position="445"/>
    </location>
</feature>
<keyword evidence="3" id="KW-1185">Reference proteome</keyword>
<evidence type="ECO:0000256" key="1">
    <source>
        <dbReference type="SAM" id="MobiDB-lite"/>
    </source>
</evidence>
<dbReference type="Proteomes" id="UP000580474">
    <property type="component" value="Unassembled WGS sequence"/>
</dbReference>
<sequence length="608" mass="66727">MNGDAGGPAPLRRTAFCAAGHADASLRDAERWLVRSHESGELRLIDAGREPGGDLPRRWRVSWGQGSAAVRASLVVSRGADGGNAFWVYAEAARPWSIRDQVTPVQKLGLLEGGLRDSRGVYSLTEQNPLVGLDDVEFLVHTFAEGMRDSPVLVYNDDFGRSLPSELVRFRNATRGLCGLLPADDSVRDRVNALLPADRRIPARAARLYLPPWWVAHEPDPVIPQDRFARPGDWRKLVDAVLRVSTWRAGGAIRMTGEAWQALLFDPMHDRRVTADARGGMLHWLPAADDGGARVLRNRLSAAAEQEDVARDQADSAAEALAERRARAQRLRGREQRAQRSRRRLAELAVRLRRERDEADEALRSGSVPAAWRAARDAELEAELYAAELDDVEDELLRLRHRIAERERVADEDPGAGGTSSDGGSSVEDGDPGDAPPTGAPDPADFADLLTAVRRDLPALRVGPQVEPSELDGHRRSAQWLRRTWNVLVLLDSYARDRAAATDHGRLDLRGFAHYVRVHGGERGISATSVASGETEMVVNTPRFRNARTFPVPPEVDASGHAFFGAHVKIDRSGGVAPRLHYFDDTRGPTAAVHIGYLGPHLPSPESN</sequence>
<name>A0A840NKB0_9PSEU</name>
<dbReference type="RefSeq" id="WP_184483594.1">
    <property type="nucleotide sequence ID" value="NZ_JACHIV010000001.1"/>
</dbReference>
<comment type="caution">
    <text evidence="2">The sequence shown here is derived from an EMBL/GenBank/DDBJ whole genome shotgun (WGS) entry which is preliminary data.</text>
</comment>
<dbReference type="AlphaFoldDB" id="A0A840NKB0"/>
<evidence type="ECO:0000313" key="3">
    <source>
        <dbReference type="Proteomes" id="UP000580474"/>
    </source>
</evidence>
<gene>
    <name evidence="2" type="ORF">BJ969_005408</name>
</gene>
<evidence type="ECO:0000313" key="2">
    <source>
        <dbReference type="EMBL" id="MBB5072320.1"/>
    </source>
</evidence>
<protein>
    <submittedName>
        <fullName evidence="2">Uncharacterized protein</fullName>
    </submittedName>
</protein>
<accession>A0A840NKB0</accession>
<dbReference type="EMBL" id="JACHIV010000001">
    <property type="protein sequence ID" value="MBB5072320.1"/>
    <property type="molecule type" value="Genomic_DNA"/>
</dbReference>